<name>D7V035_LISGR</name>
<dbReference type="InterPro" id="IPR002698">
    <property type="entry name" value="FTHF_cligase"/>
</dbReference>
<dbReference type="InterPro" id="IPR037171">
    <property type="entry name" value="NagB/RpiA_transferase-like"/>
</dbReference>
<evidence type="ECO:0000313" key="7">
    <source>
        <dbReference type="Proteomes" id="UP000010119"/>
    </source>
</evidence>
<dbReference type="GO" id="GO:0030272">
    <property type="term" value="F:5-formyltetrahydrofolate cyclo-ligase activity"/>
    <property type="evidence" value="ECO:0007669"/>
    <property type="project" value="UniProtKB-EC"/>
</dbReference>
<dbReference type="PANTHER" id="PTHR23407">
    <property type="entry name" value="ATPASE INHIBITOR/5-FORMYLTETRAHYDROFOLATE CYCLO-LIGASE"/>
    <property type="match status" value="1"/>
</dbReference>
<evidence type="ECO:0000256" key="4">
    <source>
        <dbReference type="PIRSR" id="PIRSR006806-1"/>
    </source>
</evidence>
<comment type="caution">
    <text evidence="6">The sequence shown here is derived from an EMBL/GenBank/DDBJ whole genome shotgun (WGS) entry which is preliminary data.</text>
</comment>
<dbReference type="STRING" id="525367.HMPREF0556_12473"/>
<organism evidence="6 7">
    <name type="scientific">Listeria grayi DSM 20601</name>
    <dbReference type="NCBI Taxonomy" id="525367"/>
    <lineage>
        <taxon>Bacteria</taxon>
        <taxon>Bacillati</taxon>
        <taxon>Bacillota</taxon>
        <taxon>Bacilli</taxon>
        <taxon>Bacillales</taxon>
        <taxon>Listeriaceae</taxon>
        <taxon>Listeria</taxon>
    </lineage>
</organism>
<evidence type="ECO:0000313" key="6">
    <source>
        <dbReference type="EMBL" id="EFI83788.1"/>
    </source>
</evidence>
<protein>
    <recommendedName>
        <fullName evidence="5">5-formyltetrahydrofolate cyclo-ligase</fullName>
        <ecNumber evidence="5">6.3.3.2</ecNumber>
    </recommendedName>
</protein>
<sequence length="182" mass="20858">MMSEKQEIRNSVLEELHKIDRHLHRTRSLHLVGQLFATEEWKEAQTIATTLARHPEIATEAIILKALQEGKQIVLPRTYNATKEMIFKKYSENDALEKKKLSLLEPLETAETVSPTDIDLVVVPGVVFNAENYRIGFGGGFYDRFLADYQGTSISLCLDEQYHSFQPEAHDIPVTFLIRENQ</sequence>
<keyword evidence="5" id="KW-0479">Metal-binding</keyword>
<dbReference type="eggNOG" id="COG0212">
    <property type="taxonomic scope" value="Bacteria"/>
</dbReference>
<dbReference type="EC" id="6.3.3.2" evidence="5"/>
<feature type="binding site" evidence="4">
    <location>
        <position position="56"/>
    </location>
    <ligand>
        <name>substrate</name>
    </ligand>
</feature>
<dbReference type="NCBIfam" id="TIGR02727">
    <property type="entry name" value="MTHFS_bact"/>
    <property type="match status" value="1"/>
</dbReference>
<keyword evidence="5" id="KW-0460">Magnesium</keyword>
<evidence type="ECO:0000256" key="3">
    <source>
        <dbReference type="ARBA" id="ARBA00022840"/>
    </source>
</evidence>
<dbReference type="HOGENOM" id="CLU_066245_2_2_9"/>
<dbReference type="Proteomes" id="UP000010119">
    <property type="component" value="Unassembled WGS sequence"/>
</dbReference>
<dbReference type="Gene3D" id="3.40.50.10420">
    <property type="entry name" value="NagB/RpiA/CoA transferase-like"/>
    <property type="match status" value="1"/>
</dbReference>
<evidence type="ECO:0000256" key="1">
    <source>
        <dbReference type="ARBA" id="ARBA00010638"/>
    </source>
</evidence>
<dbReference type="PIRSF" id="PIRSF006806">
    <property type="entry name" value="FTHF_cligase"/>
    <property type="match status" value="1"/>
</dbReference>
<evidence type="ECO:0000256" key="2">
    <source>
        <dbReference type="ARBA" id="ARBA00022741"/>
    </source>
</evidence>
<dbReference type="GO" id="GO:0009396">
    <property type="term" value="P:folic acid-containing compound biosynthetic process"/>
    <property type="evidence" value="ECO:0007669"/>
    <property type="project" value="TreeGrafter"/>
</dbReference>
<dbReference type="GO" id="GO:0005524">
    <property type="term" value="F:ATP binding"/>
    <property type="evidence" value="ECO:0007669"/>
    <property type="project" value="UniProtKB-KW"/>
</dbReference>
<dbReference type="InterPro" id="IPR024185">
    <property type="entry name" value="FTHF_cligase-like_sf"/>
</dbReference>
<gene>
    <name evidence="6" type="primary">fthC</name>
    <name evidence="6" type="ORF">HMPREF0556_12473</name>
</gene>
<feature type="binding site" evidence="4">
    <location>
        <begin position="5"/>
        <end position="9"/>
    </location>
    <ligand>
        <name>ATP</name>
        <dbReference type="ChEBI" id="CHEBI:30616"/>
    </ligand>
</feature>
<keyword evidence="3 4" id="KW-0067">ATP-binding</keyword>
<reference evidence="6" key="1">
    <citation type="submission" date="2010-06" db="EMBL/GenBank/DDBJ databases">
        <authorList>
            <person name="Muzny D."/>
            <person name="Qin X."/>
            <person name="Buhay C."/>
            <person name="Dugan-Rocha S."/>
            <person name="Ding Y."/>
            <person name="Chen G."/>
            <person name="Hawes A."/>
            <person name="Holder M."/>
            <person name="Jhangiani S."/>
            <person name="Johnson A."/>
            <person name="Khan Z."/>
            <person name="Li Z."/>
            <person name="Liu W."/>
            <person name="Liu X."/>
            <person name="Perez L."/>
            <person name="Shen H."/>
            <person name="Wang Q."/>
            <person name="Watt J."/>
            <person name="Xi L."/>
            <person name="Xin Y."/>
            <person name="Zhou J."/>
            <person name="Deng J."/>
            <person name="Jiang H."/>
            <person name="Liu Y."/>
            <person name="Qu J."/>
            <person name="Song X.-Z."/>
            <person name="Zhang L."/>
            <person name="Villasana D."/>
            <person name="Johnson A."/>
            <person name="Liu J."/>
            <person name="Liyanage D."/>
            <person name="Lorensuhewa L."/>
            <person name="Robinson T."/>
            <person name="Song A."/>
            <person name="Song B.-B."/>
            <person name="Dinh H."/>
            <person name="Thornton R."/>
            <person name="Coyle M."/>
            <person name="Francisco L."/>
            <person name="Jackson L."/>
            <person name="Javaid M."/>
            <person name="Korchina V."/>
            <person name="Kovar C."/>
            <person name="Mata R."/>
            <person name="Mathew T."/>
            <person name="Ngo R."/>
            <person name="Nguyen L."/>
            <person name="Nguyen N."/>
            <person name="Okwuonu G."/>
            <person name="Ongeri F."/>
            <person name="Pham C."/>
            <person name="Simmons D."/>
            <person name="Wilczek-Boney K."/>
            <person name="Hale W."/>
            <person name="Jakkamsetti A."/>
            <person name="Pham P."/>
            <person name="Ruth R."/>
            <person name="San Lucas F."/>
            <person name="Warren J."/>
            <person name="Zhang J."/>
            <person name="Zhao Z."/>
            <person name="Zhou C."/>
            <person name="Zhu D."/>
            <person name="Lee S."/>
            <person name="Bess C."/>
            <person name="Blankenburg K."/>
            <person name="Forbes L."/>
            <person name="Fu Q."/>
            <person name="Gubbala S."/>
            <person name="Hirani K."/>
            <person name="Jayaseelan J.C."/>
            <person name="Lara F."/>
            <person name="Munidasa M."/>
            <person name="Palculict T."/>
            <person name="Patil S."/>
            <person name="Pu L.-L."/>
            <person name="Saada N."/>
            <person name="Tang L."/>
            <person name="Weissenberger G."/>
            <person name="Zhu Y."/>
            <person name="Hemphill L."/>
            <person name="Shang Y."/>
            <person name="Youmans B."/>
            <person name="Ayvaz T."/>
            <person name="Ross M."/>
            <person name="Santibanez J."/>
            <person name="Aqrawi P."/>
            <person name="Gross S."/>
            <person name="Joshi V."/>
            <person name="Fowler G."/>
            <person name="Nazareth L."/>
            <person name="Reid J."/>
            <person name="Worley K."/>
            <person name="Petrosino J."/>
            <person name="Highlander S."/>
            <person name="Gibbs R."/>
        </authorList>
    </citation>
    <scope>NUCLEOTIDE SEQUENCE [LARGE SCALE GENOMIC DNA]</scope>
    <source>
        <strain evidence="6">DSM 20601</strain>
    </source>
</reference>
<dbReference type="PANTHER" id="PTHR23407:SF1">
    <property type="entry name" value="5-FORMYLTETRAHYDROFOLATE CYCLO-LIGASE"/>
    <property type="match status" value="1"/>
</dbReference>
<dbReference type="GO" id="GO:0046872">
    <property type="term" value="F:metal ion binding"/>
    <property type="evidence" value="ECO:0007669"/>
    <property type="project" value="UniProtKB-KW"/>
</dbReference>
<feature type="binding site" evidence="4">
    <location>
        <begin position="134"/>
        <end position="142"/>
    </location>
    <ligand>
        <name>ATP</name>
        <dbReference type="ChEBI" id="CHEBI:30616"/>
    </ligand>
</feature>
<dbReference type="Pfam" id="PF01812">
    <property type="entry name" value="5-FTHF_cyc-lig"/>
    <property type="match status" value="1"/>
</dbReference>
<dbReference type="SUPFAM" id="SSF100950">
    <property type="entry name" value="NagB/RpiA/CoA transferase-like"/>
    <property type="match status" value="1"/>
</dbReference>
<dbReference type="EMBL" id="ACCR02000005">
    <property type="protein sequence ID" value="EFI83788.1"/>
    <property type="molecule type" value="Genomic_DNA"/>
</dbReference>
<feature type="binding site" evidence="4">
    <location>
        <position position="51"/>
    </location>
    <ligand>
        <name>substrate</name>
    </ligand>
</feature>
<comment type="catalytic activity">
    <reaction evidence="5">
        <text>(6S)-5-formyl-5,6,7,8-tetrahydrofolate + ATP = (6R)-5,10-methenyltetrahydrofolate + ADP + phosphate</text>
        <dbReference type="Rhea" id="RHEA:10488"/>
        <dbReference type="ChEBI" id="CHEBI:30616"/>
        <dbReference type="ChEBI" id="CHEBI:43474"/>
        <dbReference type="ChEBI" id="CHEBI:57455"/>
        <dbReference type="ChEBI" id="CHEBI:57457"/>
        <dbReference type="ChEBI" id="CHEBI:456216"/>
        <dbReference type="EC" id="6.3.3.2"/>
    </reaction>
</comment>
<keyword evidence="6" id="KW-0436">Ligase</keyword>
<keyword evidence="7" id="KW-1185">Reference proteome</keyword>
<keyword evidence="2 4" id="KW-0547">Nucleotide-binding</keyword>
<dbReference type="GO" id="GO:0035999">
    <property type="term" value="P:tetrahydrofolate interconversion"/>
    <property type="evidence" value="ECO:0007669"/>
    <property type="project" value="TreeGrafter"/>
</dbReference>
<proteinExistence type="inferred from homology"/>
<dbReference type="AlphaFoldDB" id="D7V035"/>
<comment type="similarity">
    <text evidence="1 5">Belongs to the 5-formyltetrahydrofolate cyclo-ligase family.</text>
</comment>
<comment type="cofactor">
    <cofactor evidence="5">
        <name>Mg(2+)</name>
        <dbReference type="ChEBI" id="CHEBI:18420"/>
    </cofactor>
</comment>
<evidence type="ECO:0000256" key="5">
    <source>
        <dbReference type="RuleBase" id="RU361279"/>
    </source>
</evidence>
<accession>D7V035</accession>